<sequence length="129" mass="14065">MKTEARLFAGVALFFLVTDTFYIWFAREPAGSAALAVSFLMAAVISFFCAANHRRRGERPEDRRDADVKDRTGPLDFFPPYSAYPPMTALGAAFLGLGVVYGLWLFLIGLGVTVAGVTGTVFQFAGRDD</sequence>
<keyword evidence="8 13" id="KW-1133">Transmembrane helix</keyword>
<evidence type="ECO:0000256" key="4">
    <source>
        <dbReference type="ARBA" id="ARBA00012949"/>
    </source>
</evidence>
<dbReference type="EC" id="7.1.1.9" evidence="4"/>
<evidence type="ECO:0000256" key="10">
    <source>
        <dbReference type="ARBA" id="ARBA00031366"/>
    </source>
</evidence>
<evidence type="ECO:0000256" key="12">
    <source>
        <dbReference type="ARBA" id="ARBA00047816"/>
    </source>
</evidence>
<organism evidence="14 15">
    <name type="scientific">Streptomyces hebeiensis</name>
    <dbReference type="NCBI Taxonomy" id="229486"/>
    <lineage>
        <taxon>Bacteria</taxon>
        <taxon>Bacillati</taxon>
        <taxon>Actinomycetota</taxon>
        <taxon>Actinomycetes</taxon>
        <taxon>Kitasatosporales</taxon>
        <taxon>Streptomycetaceae</taxon>
        <taxon>Streptomyces</taxon>
    </lineage>
</organism>
<keyword evidence="6 13" id="KW-0812">Transmembrane</keyword>
<feature type="transmembrane region" description="Helical" evidence="13">
    <location>
        <begin position="31"/>
        <end position="51"/>
    </location>
</feature>
<comment type="catalytic activity">
    <reaction evidence="12">
        <text>4 Fe(II)-[cytochrome c] + O2 + 8 H(+)(in) = 4 Fe(III)-[cytochrome c] + 2 H2O + 4 H(+)(out)</text>
        <dbReference type="Rhea" id="RHEA:11436"/>
        <dbReference type="Rhea" id="RHEA-COMP:10350"/>
        <dbReference type="Rhea" id="RHEA-COMP:14399"/>
        <dbReference type="ChEBI" id="CHEBI:15377"/>
        <dbReference type="ChEBI" id="CHEBI:15378"/>
        <dbReference type="ChEBI" id="CHEBI:15379"/>
        <dbReference type="ChEBI" id="CHEBI:29033"/>
        <dbReference type="ChEBI" id="CHEBI:29034"/>
        <dbReference type="EC" id="7.1.1.9"/>
    </reaction>
</comment>
<dbReference type="Pfam" id="PF12270">
    <property type="entry name" value="Cyt_c_ox_IV"/>
    <property type="match status" value="1"/>
</dbReference>
<evidence type="ECO:0000313" key="14">
    <source>
        <dbReference type="EMBL" id="GAA1167827.1"/>
    </source>
</evidence>
<keyword evidence="15" id="KW-1185">Reference proteome</keyword>
<evidence type="ECO:0000256" key="11">
    <source>
        <dbReference type="ARBA" id="ARBA00031401"/>
    </source>
</evidence>
<evidence type="ECO:0000256" key="8">
    <source>
        <dbReference type="ARBA" id="ARBA00022989"/>
    </source>
</evidence>
<evidence type="ECO:0000256" key="5">
    <source>
        <dbReference type="ARBA" id="ARBA00022475"/>
    </source>
</evidence>
<dbReference type="Proteomes" id="UP001501371">
    <property type="component" value="Unassembled WGS sequence"/>
</dbReference>
<comment type="subcellular location">
    <subcellularLocation>
        <location evidence="2">Cell membrane</location>
        <topology evidence="2">Multi-pass membrane protein</topology>
    </subcellularLocation>
</comment>
<evidence type="ECO:0000256" key="9">
    <source>
        <dbReference type="ARBA" id="ARBA00023136"/>
    </source>
</evidence>
<keyword evidence="5" id="KW-1003">Cell membrane</keyword>
<evidence type="ECO:0000256" key="6">
    <source>
        <dbReference type="ARBA" id="ARBA00022692"/>
    </source>
</evidence>
<dbReference type="PIRSF" id="PIRSF017385">
    <property type="entry name" value="CtaF"/>
    <property type="match status" value="1"/>
</dbReference>
<feature type="transmembrane region" description="Helical" evidence="13">
    <location>
        <begin position="92"/>
        <end position="125"/>
    </location>
</feature>
<evidence type="ECO:0000256" key="7">
    <source>
        <dbReference type="ARBA" id="ARBA00022967"/>
    </source>
</evidence>
<comment type="caution">
    <text evidence="14">The sequence shown here is derived from an EMBL/GenBank/DDBJ whole genome shotgun (WGS) entry which is preliminary data.</text>
</comment>
<proteinExistence type="inferred from homology"/>
<comment type="similarity">
    <text evidence="3">Belongs to the cytochrome c oxidase bacterial subunit CtaF family.</text>
</comment>
<dbReference type="InterPro" id="IPR021050">
    <property type="entry name" value="Cyt_c_oxidase_su4_actinobac"/>
</dbReference>
<evidence type="ECO:0000256" key="3">
    <source>
        <dbReference type="ARBA" id="ARBA00006870"/>
    </source>
</evidence>
<evidence type="ECO:0000256" key="1">
    <source>
        <dbReference type="ARBA" id="ARBA00002536"/>
    </source>
</evidence>
<feature type="transmembrane region" description="Helical" evidence="13">
    <location>
        <begin position="7"/>
        <end position="25"/>
    </location>
</feature>
<evidence type="ECO:0000256" key="2">
    <source>
        <dbReference type="ARBA" id="ARBA00004651"/>
    </source>
</evidence>
<accession>A0ABN1UTE1</accession>
<dbReference type="EMBL" id="BAAAKV010000020">
    <property type="protein sequence ID" value="GAA1167827.1"/>
    <property type="molecule type" value="Genomic_DNA"/>
</dbReference>
<evidence type="ECO:0000313" key="15">
    <source>
        <dbReference type="Proteomes" id="UP001501371"/>
    </source>
</evidence>
<protein>
    <recommendedName>
        <fullName evidence="4">cytochrome-c oxidase</fullName>
        <ecNumber evidence="4">7.1.1.9</ecNumber>
    </recommendedName>
    <alternativeName>
        <fullName evidence="11">Cytochrome aa3 subunit 4</fullName>
    </alternativeName>
    <alternativeName>
        <fullName evidence="10">Cytochrome c oxidase polypeptide IV</fullName>
    </alternativeName>
</protein>
<gene>
    <name evidence="14" type="ORF">GCM10009654_26210</name>
</gene>
<dbReference type="RefSeq" id="WP_344274852.1">
    <property type="nucleotide sequence ID" value="NZ_BAAAKV010000020.1"/>
</dbReference>
<keyword evidence="9 13" id="KW-0472">Membrane</keyword>
<comment type="function">
    <text evidence="1">Part of cytochrome c oxidase, its function is unknown.</text>
</comment>
<name>A0ABN1UTE1_9ACTN</name>
<evidence type="ECO:0000256" key="13">
    <source>
        <dbReference type="SAM" id="Phobius"/>
    </source>
</evidence>
<reference evidence="14 15" key="1">
    <citation type="journal article" date="2019" name="Int. J. Syst. Evol. Microbiol.">
        <title>The Global Catalogue of Microorganisms (GCM) 10K type strain sequencing project: providing services to taxonomists for standard genome sequencing and annotation.</title>
        <authorList>
            <consortium name="The Broad Institute Genomics Platform"/>
            <consortium name="The Broad Institute Genome Sequencing Center for Infectious Disease"/>
            <person name="Wu L."/>
            <person name="Ma J."/>
        </authorList>
    </citation>
    <scope>NUCLEOTIDE SEQUENCE [LARGE SCALE GENOMIC DNA]</scope>
    <source>
        <strain evidence="14 15">JCM 12696</strain>
    </source>
</reference>
<keyword evidence="7" id="KW-1278">Translocase</keyword>